<keyword evidence="2" id="KW-1185">Reference proteome</keyword>
<accession>B8BFI2</accession>
<organism evidence="1 2">
    <name type="scientific">Oryza sativa subsp. indica</name>
    <name type="common">Rice</name>
    <dbReference type="NCBI Taxonomy" id="39946"/>
    <lineage>
        <taxon>Eukaryota</taxon>
        <taxon>Viridiplantae</taxon>
        <taxon>Streptophyta</taxon>
        <taxon>Embryophyta</taxon>
        <taxon>Tracheophyta</taxon>
        <taxon>Spermatophyta</taxon>
        <taxon>Magnoliopsida</taxon>
        <taxon>Liliopsida</taxon>
        <taxon>Poales</taxon>
        <taxon>Poaceae</taxon>
        <taxon>BOP clade</taxon>
        <taxon>Oryzoideae</taxon>
        <taxon>Oryzeae</taxon>
        <taxon>Oryzinae</taxon>
        <taxon>Oryza</taxon>
        <taxon>Oryza sativa</taxon>
    </lineage>
</organism>
<reference evidence="1 2" key="1">
    <citation type="journal article" date="2005" name="PLoS Biol.">
        <title>The genomes of Oryza sativa: a history of duplications.</title>
        <authorList>
            <person name="Yu J."/>
            <person name="Wang J."/>
            <person name="Lin W."/>
            <person name="Li S."/>
            <person name="Li H."/>
            <person name="Zhou J."/>
            <person name="Ni P."/>
            <person name="Dong W."/>
            <person name="Hu S."/>
            <person name="Zeng C."/>
            <person name="Zhang J."/>
            <person name="Zhang Y."/>
            <person name="Li R."/>
            <person name="Xu Z."/>
            <person name="Li S."/>
            <person name="Li X."/>
            <person name="Zheng H."/>
            <person name="Cong L."/>
            <person name="Lin L."/>
            <person name="Yin J."/>
            <person name="Geng J."/>
            <person name="Li G."/>
            <person name="Shi J."/>
            <person name="Liu J."/>
            <person name="Lv H."/>
            <person name="Li J."/>
            <person name="Wang J."/>
            <person name="Deng Y."/>
            <person name="Ran L."/>
            <person name="Shi X."/>
            <person name="Wang X."/>
            <person name="Wu Q."/>
            <person name="Li C."/>
            <person name="Ren X."/>
            <person name="Wang J."/>
            <person name="Wang X."/>
            <person name="Li D."/>
            <person name="Liu D."/>
            <person name="Zhang X."/>
            <person name="Ji Z."/>
            <person name="Zhao W."/>
            <person name="Sun Y."/>
            <person name="Zhang Z."/>
            <person name="Bao J."/>
            <person name="Han Y."/>
            <person name="Dong L."/>
            <person name="Ji J."/>
            <person name="Chen P."/>
            <person name="Wu S."/>
            <person name="Liu J."/>
            <person name="Xiao Y."/>
            <person name="Bu D."/>
            <person name="Tan J."/>
            <person name="Yang L."/>
            <person name="Ye C."/>
            <person name="Zhang J."/>
            <person name="Xu J."/>
            <person name="Zhou Y."/>
            <person name="Yu Y."/>
            <person name="Zhang B."/>
            <person name="Zhuang S."/>
            <person name="Wei H."/>
            <person name="Liu B."/>
            <person name="Lei M."/>
            <person name="Yu H."/>
            <person name="Li Y."/>
            <person name="Xu H."/>
            <person name="Wei S."/>
            <person name="He X."/>
            <person name="Fang L."/>
            <person name="Zhang Z."/>
            <person name="Zhang Y."/>
            <person name="Huang X."/>
            <person name="Su Z."/>
            <person name="Tong W."/>
            <person name="Li J."/>
            <person name="Tong Z."/>
            <person name="Li S."/>
            <person name="Ye J."/>
            <person name="Wang L."/>
            <person name="Fang L."/>
            <person name="Lei T."/>
            <person name="Chen C."/>
            <person name="Chen H."/>
            <person name="Xu Z."/>
            <person name="Li H."/>
            <person name="Huang H."/>
            <person name="Zhang F."/>
            <person name="Xu H."/>
            <person name="Li N."/>
            <person name="Zhao C."/>
            <person name="Li S."/>
            <person name="Dong L."/>
            <person name="Huang Y."/>
            <person name="Li L."/>
            <person name="Xi Y."/>
            <person name="Qi Q."/>
            <person name="Li W."/>
            <person name="Zhang B."/>
            <person name="Hu W."/>
            <person name="Zhang Y."/>
            <person name="Tian X."/>
            <person name="Jiao Y."/>
            <person name="Liang X."/>
            <person name="Jin J."/>
            <person name="Gao L."/>
            <person name="Zheng W."/>
            <person name="Hao B."/>
            <person name="Liu S."/>
            <person name="Wang W."/>
            <person name="Yuan L."/>
            <person name="Cao M."/>
            <person name="McDermott J."/>
            <person name="Samudrala R."/>
            <person name="Wang J."/>
            <person name="Wong G.K."/>
            <person name="Yang H."/>
        </authorList>
    </citation>
    <scope>NUCLEOTIDE SEQUENCE [LARGE SCALE GENOMIC DNA]</scope>
    <source>
        <strain evidence="2">cv. 93-11</strain>
    </source>
</reference>
<protein>
    <submittedName>
        <fullName evidence="1">Uncharacterized protein</fullName>
    </submittedName>
</protein>
<gene>
    <name evidence="1" type="ORF">OsI_32599</name>
</gene>
<dbReference type="AlphaFoldDB" id="B8BFI2"/>
<sequence>MSCMRHGFYTIFKILCEISSTKFKYGIVKPLPAIIVAPPAIAIVAPPTAATVIPAVVSNGSACSSPAVVHPAFVNAADVALAATTVIVVVRPAVVAAVVGNGSARSSLAVADPALVDAIDVAPTTVVTRKLLLPSLMPPLFETTVALVDTADAALAVT</sequence>
<proteinExistence type="predicted"/>
<evidence type="ECO:0000313" key="2">
    <source>
        <dbReference type="Proteomes" id="UP000007015"/>
    </source>
</evidence>
<dbReference type="Proteomes" id="UP000007015">
    <property type="component" value="Chromosome 10"/>
</dbReference>
<dbReference type="EMBL" id="CM000135">
    <property type="protein sequence ID" value="EEC66496.1"/>
    <property type="molecule type" value="Genomic_DNA"/>
</dbReference>
<dbReference type="Gramene" id="BGIOSGA032458-TA">
    <property type="protein sequence ID" value="BGIOSGA032458-PA"/>
    <property type="gene ID" value="BGIOSGA032458"/>
</dbReference>
<dbReference type="HOGENOM" id="CLU_1672174_0_0_1"/>
<evidence type="ECO:0000313" key="1">
    <source>
        <dbReference type="EMBL" id="EEC66496.1"/>
    </source>
</evidence>
<name>B8BFI2_ORYSI</name>